<gene>
    <name evidence="1" type="ORF">Godav_002688</name>
</gene>
<accession>A0A7J8SWW8</accession>
<proteinExistence type="predicted"/>
<reference evidence="1 2" key="1">
    <citation type="journal article" date="2019" name="Genome Biol. Evol.">
        <title>Insights into the evolution of the New World diploid cottons (Gossypium, subgenus Houzingenia) based on genome sequencing.</title>
        <authorList>
            <person name="Grover C.E."/>
            <person name="Arick M.A. 2nd"/>
            <person name="Thrash A."/>
            <person name="Conover J.L."/>
            <person name="Sanders W.S."/>
            <person name="Peterson D.G."/>
            <person name="Frelichowski J.E."/>
            <person name="Scheffler J.A."/>
            <person name="Scheffler B.E."/>
            <person name="Wendel J.F."/>
        </authorList>
    </citation>
    <scope>NUCLEOTIDE SEQUENCE [LARGE SCALE GENOMIC DNA]</scope>
    <source>
        <strain evidence="1">27</strain>
        <tissue evidence="1">Leaf</tissue>
    </source>
</reference>
<dbReference type="AlphaFoldDB" id="A0A7J8SWW8"/>
<keyword evidence="2" id="KW-1185">Reference proteome</keyword>
<comment type="caution">
    <text evidence="1">The sequence shown here is derived from an EMBL/GenBank/DDBJ whole genome shotgun (WGS) entry which is preliminary data.</text>
</comment>
<sequence>MEPEGPTKSLEFLVVLAIDRIPTKEFPKSQDEKGVAYSLFSGSFVVVGTDIAEEF</sequence>
<name>A0A7J8SWW8_GOSDV</name>
<protein>
    <submittedName>
        <fullName evidence="1">Uncharacterized protein</fullName>
    </submittedName>
</protein>
<evidence type="ECO:0000313" key="2">
    <source>
        <dbReference type="Proteomes" id="UP000593561"/>
    </source>
</evidence>
<dbReference type="EMBL" id="JABFAC010000012">
    <property type="protein sequence ID" value="MBA0630611.1"/>
    <property type="molecule type" value="Genomic_DNA"/>
</dbReference>
<dbReference type="Proteomes" id="UP000593561">
    <property type="component" value="Unassembled WGS sequence"/>
</dbReference>
<evidence type="ECO:0000313" key="1">
    <source>
        <dbReference type="EMBL" id="MBA0630611.1"/>
    </source>
</evidence>
<organism evidence="1 2">
    <name type="scientific">Gossypium davidsonii</name>
    <name type="common">Davidson's cotton</name>
    <name type="synonym">Gossypium klotzschianum subsp. davidsonii</name>
    <dbReference type="NCBI Taxonomy" id="34287"/>
    <lineage>
        <taxon>Eukaryota</taxon>
        <taxon>Viridiplantae</taxon>
        <taxon>Streptophyta</taxon>
        <taxon>Embryophyta</taxon>
        <taxon>Tracheophyta</taxon>
        <taxon>Spermatophyta</taxon>
        <taxon>Magnoliopsida</taxon>
        <taxon>eudicotyledons</taxon>
        <taxon>Gunneridae</taxon>
        <taxon>Pentapetalae</taxon>
        <taxon>rosids</taxon>
        <taxon>malvids</taxon>
        <taxon>Malvales</taxon>
        <taxon>Malvaceae</taxon>
        <taxon>Malvoideae</taxon>
        <taxon>Gossypium</taxon>
    </lineage>
</organism>